<accession>A0A6I3W3E2</accession>
<organism evidence="1 2">
    <name type="scientific">Pseudomonas spelaei</name>
    <dbReference type="NCBI Taxonomy" id="1055469"/>
    <lineage>
        <taxon>Bacteria</taxon>
        <taxon>Pseudomonadati</taxon>
        <taxon>Pseudomonadota</taxon>
        <taxon>Gammaproteobacteria</taxon>
        <taxon>Pseudomonadales</taxon>
        <taxon>Pseudomonadaceae</taxon>
        <taxon>Pseudomonas</taxon>
    </lineage>
</organism>
<dbReference type="PROSITE" id="PS51257">
    <property type="entry name" value="PROKAR_LIPOPROTEIN"/>
    <property type="match status" value="1"/>
</dbReference>
<dbReference type="Proteomes" id="UP000438196">
    <property type="component" value="Unassembled WGS sequence"/>
</dbReference>
<protein>
    <recommendedName>
        <fullName evidence="3">Lipoprotein</fullName>
    </recommendedName>
</protein>
<proteinExistence type="predicted"/>
<dbReference type="RefSeq" id="WP_155582536.1">
    <property type="nucleotide sequence ID" value="NZ_JBHSTH010000013.1"/>
</dbReference>
<dbReference type="EMBL" id="WNNK01000004">
    <property type="protein sequence ID" value="MUF04078.1"/>
    <property type="molecule type" value="Genomic_DNA"/>
</dbReference>
<name>A0A6I3W3E2_9PSED</name>
<gene>
    <name evidence="1" type="ORF">GNF76_07000</name>
</gene>
<comment type="caution">
    <text evidence="1">The sequence shown here is derived from an EMBL/GenBank/DDBJ whole genome shotgun (WGS) entry which is preliminary data.</text>
</comment>
<dbReference type="OrthoDB" id="7021303at2"/>
<evidence type="ECO:0000313" key="2">
    <source>
        <dbReference type="Proteomes" id="UP000438196"/>
    </source>
</evidence>
<sequence>MRLSLALSLLLLGGCTHTPQTTDINGLWINQAAIDSAAQGRPLLRAIDTHGLNLEWNIDTHSGKAQFSNAFELGEGQLLPKAAGIWTVDYNGHGTDELQSDGRQLIQHTTKNTAGQVFSRPTQPAAADAKWGTTFRQALNSAYMGGHWKILEGQGVGNFVEFRADGSVSGLAKNDRYELCLGGDCATQGAGNDTLYLGTGDVGDGWIFVRYGKQLEILQAINQSQPDEIPQLTPGPRQWLLEKQ</sequence>
<evidence type="ECO:0008006" key="3">
    <source>
        <dbReference type="Google" id="ProtNLM"/>
    </source>
</evidence>
<reference evidence="1 2" key="1">
    <citation type="submission" date="2019-11" db="EMBL/GenBank/DDBJ databases">
        <title>Pseudomonas karstica sp. nov. and Pseudomonas spelaei sp. nov. from karst caves.</title>
        <authorList>
            <person name="Zeman M."/>
        </authorList>
    </citation>
    <scope>NUCLEOTIDE SEQUENCE [LARGE SCALE GENOMIC DNA]</scope>
    <source>
        <strain evidence="1 2">CCM 7893</strain>
    </source>
</reference>
<keyword evidence="2" id="KW-1185">Reference proteome</keyword>
<evidence type="ECO:0000313" key="1">
    <source>
        <dbReference type="EMBL" id="MUF04078.1"/>
    </source>
</evidence>
<dbReference type="AlphaFoldDB" id="A0A6I3W3E2"/>